<dbReference type="InterPro" id="IPR017871">
    <property type="entry name" value="ABC_transporter-like_CS"/>
</dbReference>
<dbReference type="GO" id="GO:0005524">
    <property type="term" value="F:ATP binding"/>
    <property type="evidence" value="ECO:0007669"/>
    <property type="project" value="UniProtKB-KW"/>
</dbReference>
<evidence type="ECO:0000256" key="1">
    <source>
        <dbReference type="ARBA" id="ARBA00022741"/>
    </source>
</evidence>
<dbReference type="Proteomes" id="UP000011731">
    <property type="component" value="Unassembled WGS sequence"/>
</dbReference>
<dbReference type="PROSITE" id="PS00211">
    <property type="entry name" value="ABC_TRANSPORTER_1"/>
    <property type="match status" value="2"/>
</dbReference>
<name>M2Z577_9NOCA</name>
<gene>
    <name evidence="5" type="ORF">G352_22746</name>
</gene>
<keyword evidence="2" id="KW-0067">ATP-binding</keyword>
<feature type="compositionally biased region" description="Basic and acidic residues" evidence="3">
    <location>
        <begin position="241"/>
        <end position="253"/>
    </location>
</feature>
<accession>M2Z577</accession>
<evidence type="ECO:0000313" key="5">
    <source>
        <dbReference type="EMBL" id="EME55789.1"/>
    </source>
</evidence>
<feature type="domain" description="ABC transporter" evidence="4">
    <location>
        <begin position="1"/>
        <end position="251"/>
    </location>
</feature>
<dbReference type="InterPro" id="IPR027417">
    <property type="entry name" value="P-loop_NTPase"/>
</dbReference>
<feature type="region of interest" description="Disordered" evidence="3">
    <location>
        <begin position="241"/>
        <end position="260"/>
    </location>
</feature>
<dbReference type="PATRIC" id="fig|1278076.4.peg.4657"/>
<feature type="domain" description="ABC transporter" evidence="4">
    <location>
        <begin position="268"/>
        <end position="499"/>
    </location>
</feature>
<protein>
    <submittedName>
        <fullName evidence="5">Monosaccharide-transporting ATPase</fullName>
    </submittedName>
</protein>
<dbReference type="PANTHER" id="PTHR24220:SF685">
    <property type="entry name" value="ABC TRANSPORTER RELATED"/>
    <property type="match status" value="1"/>
</dbReference>
<feature type="region of interest" description="Disordered" evidence="3">
    <location>
        <begin position="489"/>
        <end position="516"/>
    </location>
</feature>
<dbReference type="InterPro" id="IPR003439">
    <property type="entry name" value="ABC_transporter-like_ATP-bd"/>
</dbReference>
<dbReference type="InterPro" id="IPR003593">
    <property type="entry name" value="AAA+_ATPase"/>
</dbReference>
<dbReference type="InterPro" id="IPR015854">
    <property type="entry name" value="ABC_transpr_LolD-like"/>
</dbReference>
<comment type="caution">
    <text evidence="5">The sequence shown here is derived from an EMBL/GenBank/DDBJ whole genome shotgun (WGS) entry which is preliminary data.</text>
</comment>
<organism evidence="5 6">
    <name type="scientific">Rhodococcus ruber BKS 20-38</name>
    <dbReference type="NCBI Taxonomy" id="1278076"/>
    <lineage>
        <taxon>Bacteria</taxon>
        <taxon>Bacillati</taxon>
        <taxon>Actinomycetota</taxon>
        <taxon>Actinomycetes</taxon>
        <taxon>Mycobacteriales</taxon>
        <taxon>Nocardiaceae</taxon>
        <taxon>Rhodococcus</taxon>
    </lineage>
</organism>
<dbReference type="PANTHER" id="PTHR24220">
    <property type="entry name" value="IMPORT ATP-BINDING PROTEIN"/>
    <property type="match status" value="1"/>
</dbReference>
<keyword evidence="6" id="KW-1185">Reference proteome</keyword>
<dbReference type="GO" id="GO:0016887">
    <property type="term" value="F:ATP hydrolysis activity"/>
    <property type="evidence" value="ECO:0007669"/>
    <property type="project" value="InterPro"/>
</dbReference>
<reference evidence="5 6" key="1">
    <citation type="journal article" date="2013" name="Genome Announc.">
        <title>Draft Genome Sequence of Rhodococcus ruber Strain BKS 20-38.</title>
        <authorList>
            <person name="Bala M."/>
            <person name="Kumar S."/>
            <person name="Raghava G.P."/>
            <person name="Mayilraj S."/>
        </authorList>
    </citation>
    <scope>NUCLEOTIDE SEQUENCE [LARGE SCALE GENOMIC DNA]</scope>
    <source>
        <strain evidence="5 6">BKS 20-38</strain>
    </source>
</reference>
<dbReference type="SMART" id="SM00382">
    <property type="entry name" value="AAA"/>
    <property type="match status" value="2"/>
</dbReference>
<dbReference type="Pfam" id="PF00005">
    <property type="entry name" value="ABC_tran"/>
    <property type="match status" value="2"/>
</dbReference>
<dbReference type="GO" id="GO:0005886">
    <property type="term" value="C:plasma membrane"/>
    <property type="evidence" value="ECO:0007669"/>
    <property type="project" value="TreeGrafter"/>
</dbReference>
<dbReference type="PROSITE" id="PS50893">
    <property type="entry name" value="ABC_TRANSPORTER_2"/>
    <property type="match status" value="2"/>
</dbReference>
<evidence type="ECO:0000256" key="2">
    <source>
        <dbReference type="ARBA" id="ARBA00022840"/>
    </source>
</evidence>
<dbReference type="GO" id="GO:0022857">
    <property type="term" value="F:transmembrane transporter activity"/>
    <property type="evidence" value="ECO:0007669"/>
    <property type="project" value="TreeGrafter"/>
</dbReference>
<evidence type="ECO:0000256" key="3">
    <source>
        <dbReference type="SAM" id="MobiDB-lite"/>
    </source>
</evidence>
<dbReference type="SUPFAM" id="SSF52540">
    <property type="entry name" value="P-loop containing nucleoside triphosphate hydrolases"/>
    <property type="match status" value="2"/>
</dbReference>
<sequence length="516" mass="53940">MAHGGTVTLTGIDLDLMPGTVHALLGASGAGKSTVVAALTGTLSRGSWISGTAVLDTGDTTVDLLRAPERMRRRRLAGRVVGTALQGAGGAFTPTRTIAAHLRESQHVAGREHPRFGVTHPHLAADNTQNLEELAHAAGADPKWLDRYPHELSGGQLSRLALVAAMVNHPPVLLADEPTAGLDADSSQTVGAMLATYAAAGHTVLVVTHDVELARRIAHVATHIASGRIIAQGDPADALAHVEPDSGQRDRPTTVRAPRPLAPDLPALVARAATLRRGGRPVIAPVDLAVRAGEIVGITGPSGSGKSTLAALLARINKPDSGHVELGGVKTTSGLDLTPAERRRVAWVSQHPRQSVDPRLSLRRTIELPARLAGISVDAVALASRLGLDSALLERRPHEVSGGELQRACLARAVALGPEFLVLDEITSMLNRATATDILGFVAAEASAGTGVLLVGHDVAALHSVCDRVLALRPSNDGAVFCEHDVTTPRPHLTHADPPTLRQRGSVQQLTRKDFT</sequence>
<evidence type="ECO:0000259" key="4">
    <source>
        <dbReference type="PROSITE" id="PS50893"/>
    </source>
</evidence>
<dbReference type="EMBL" id="AOEX01000086">
    <property type="protein sequence ID" value="EME55789.1"/>
    <property type="molecule type" value="Genomic_DNA"/>
</dbReference>
<proteinExistence type="predicted"/>
<evidence type="ECO:0000313" key="6">
    <source>
        <dbReference type="Proteomes" id="UP000011731"/>
    </source>
</evidence>
<keyword evidence="1" id="KW-0547">Nucleotide-binding</keyword>
<dbReference type="AlphaFoldDB" id="M2Z577"/>
<dbReference type="Gene3D" id="3.40.50.300">
    <property type="entry name" value="P-loop containing nucleotide triphosphate hydrolases"/>
    <property type="match status" value="2"/>
</dbReference>